<feature type="compositionally biased region" description="Acidic residues" evidence="1">
    <location>
        <begin position="614"/>
        <end position="638"/>
    </location>
</feature>
<feature type="compositionally biased region" description="Basic and acidic residues" evidence="1">
    <location>
        <begin position="19"/>
        <end position="37"/>
    </location>
</feature>
<feature type="region of interest" description="Disordered" evidence="1">
    <location>
        <begin position="613"/>
        <end position="695"/>
    </location>
</feature>
<evidence type="ECO:0000313" key="3">
    <source>
        <dbReference type="Proteomes" id="UP000308724"/>
    </source>
</evidence>
<dbReference type="EMBL" id="QZBZ01000612">
    <property type="protein sequence ID" value="TIA28291.1"/>
    <property type="molecule type" value="Genomic_DNA"/>
</dbReference>
<gene>
    <name evidence="2" type="ORF">D6C78_10812</name>
</gene>
<feature type="region of interest" description="Disordered" evidence="1">
    <location>
        <begin position="1"/>
        <end position="37"/>
    </location>
</feature>
<name>A0A4T0B3J4_AURPU</name>
<dbReference type="Proteomes" id="UP000308724">
    <property type="component" value="Unassembled WGS sequence"/>
</dbReference>
<evidence type="ECO:0000313" key="2">
    <source>
        <dbReference type="EMBL" id="TIA28291.1"/>
    </source>
</evidence>
<evidence type="ECO:0000256" key="1">
    <source>
        <dbReference type="SAM" id="MobiDB-lite"/>
    </source>
</evidence>
<protein>
    <submittedName>
        <fullName evidence="2">Uncharacterized protein</fullName>
    </submittedName>
</protein>
<feature type="compositionally biased region" description="Basic and acidic residues" evidence="1">
    <location>
        <begin position="661"/>
        <end position="670"/>
    </location>
</feature>
<feature type="compositionally biased region" description="Basic and acidic residues" evidence="1">
    <location>
        <begin position="682"/>
        <end position="695"/>
    </location>
</feature>
<comment type="caution">
    <text evidence="2">The sequence shown here is derived from an EMBL/GenBank/DDBJ whole genome shotgun (WGS) entry which is preliminary data.</text>
</comment>
<organism evidence="2 3">
    <name type="scientific">Aureobasidium pullulans</name>
    <name type="common">Black yeast</name>
    <name type="synonym">Pullularia pullulans</name>
    <dbReference type="NCBI Taxonomy" id="5580"/>
    <lineage>
        <taxon>Eukaryota</taxon>
        <taxon>Fungi</taxon>
        <taxon>Dikarya</taxon>
        <taxon>Ascomycota</taxon>
        <taxon>Pezizomycotina</taxon>
        <taxon>Dothideomycetes</taxon>
        <taxon>Dothideomycetidae</taxon>
        <taxon>Dothideales</taxon>
        <taxon>Saccotheciaceae</taxon>
        <taxon>Aureobasidium</taxon>
    </lineage>
</organism>
<proteinExistence type="predicted"/>
<sequence length="695" mass="80685">MGSGPETGCKEAGSSKADQMLREMDQELEEAKKERDIQSNRSRYMANPWLDFVGWDDHLQKFKSEVMLKYVWPTRQEMTVEEEAAAGVQQESEAIEDEGLLYACYATKRLIKTAMATCEPNIVGRSALEYVNRREVGESKNEKPFYAKHKADSMRKYMDVWVKILRYIWRSSSRAKDDRPPYTLTQDQEEHLARMKKLARAWNDYQDGHIDGQVKKRYQKEMEETCLAFWISMFRHELKGGEYESAIISGLAVLGIDPQTKGWQPATNFTPKLSALVTVTRALVVYQAWLIQEVSRQAGLDTGMTERQAKEEAPSIFESVKKMVNQFMTLTTYGGMPSPMDRILHMRTYGFRIRFNTKATGVVTWPRANTIAINKISFTMDDVRTVAHGLNESVRQRLVRDLLMLPSESSEQQNEEQDDGGDAKLPKLDLAELFDNPAEMTEEWNFLKDPRNKWDVDGQKWMWKRMWNEEEVASRLVKGSLDEVESRDDVRWDDNKVERFFRRVRTFKEELFVLIHLTAGAPARGTEILSIQHQNGQDSRAQRGIFINQGMIAFVTSYHKGYSTSQKVKIIHRYVPKEVGELVVYYLWLVEPFVRQLQVCTKNQYDFTTFLWEPEPEEQLADDEEFEEMAEEEDDNDQEREQIDTRQGGMESSDDVEDQINGEKEQEEVVARNVDGFWGTDKGMDKGKGSWREAR</sequence>
<accession>A0A4T0B3J4</accession>
<reference evidence="2 3" key="1">
    <citation type="submission" date="2018-10" db="EMBL/GenBank/DDBJ databases">
        <title>Fifty Aureobasidium pullulans genomes reveal a recombining polyextremotolerant generalist.</title>
        <authorList>
            <person name="Gostincar C."/>
            <person name="Turk M."/>
            <person name="Zajc J."/>
            <person name="Gunde-Cimerman N."/>
        </authorList>
    </citation>
    <scope>NUCLEOTIDE SEQUENCE [LARGE SCALE GENOMIC DNA]</scope>
    <source>
        <strain evidence="2 3">EXF-1645</strain>
    </source>
</reference>
<dbReference type="AlphaFoldDB" id="A0A4T0B3J4"/>